<sequence length="142" mass="15984">MPYLVSPATEPEISHIITIMFCAYAGRNEYINVVFPEGLTPGGHALTVQRLLFIQSVAPCVWWNKVVDEATGELLGGAMWNLCVREKPPAYEMDGPEGTWDTEEDKRYAQALQRSFVEDEGQIWDRERLPILGMFACLCLCG</sequence>
<accession>A0A6G1JG57</accession>
<proteinExistence type="predicted"/>
<name>A0A6G1JG57_9PLEO</name>
<keyword evidence="2" id="KW-1185">Reference proteome</keyword>
<evidence type="ECO:0000313" key="2">
    <source>
        <dbReference type="Proteomes" id="UP000799291"/>
    </source>
</evidence>
<reference evidence="1" key="1">
    <citation type="journal article" date="2020" name="Stud. Mycol.">
        <title>101 Dothideomycetes genomes: a test case for predicting lifestyles and emergence of pathogens.</title>
        <authorList>
            <person name="Haridas S."/>
            <person name="Albert R."/>
            <person name="Binder M."/>
            <person name="Bloem J."/>
            <person name="Labutti K."/>
            <person name="Salamov A."/>
            <person name="Andreopoulos B."/>
            <person name="Baker S."/>
            <person name="Barry K."/>
            <person name="Bills G."/>
            <person name="Bluhm B."/>
            <person name="Cannon C."/>
            <person name="Castanera R."/>
            <person name="Culley D."/>
            <person name="Daum C."/>
            <person name="Ezra D."/>
            <person name="Gonzalez J."/>
            <person name="Henrissat B."/>
            <person name="Kuo A."/>
            <person name="Liang C."/>
            <person name="Lipzen A."/>
            <person name="Lutzoni F."/>
            <person name="Magnuson J."/>
            <person name="Mondo S."/>
            <person name="Nolan M."/>
            <person name="Ohm R."/>
            <person name="Pangilinan J."/>
            <person name="Park H.-J."/>
            <person name="Ramirez L."/>
            <person name="Alfaro M."/>
            <person name="Sun H."/>
            <person name="Tritt A."/>
            <person name="Yoshinaga Y."/>
            <person name="Zwiers L.-H."/>
            <person name="Turgeon B."/>
            <person name="Goodwin S."/>
            <person name="Spatafora J."/>
            <person name="Crous P."/>
            <person name="Grigoriev I."/>
        </authorList>
    </citation>
    <scope>NUCLEOTIDE SEQUENCE</scope>
    <source>
        <strain evidence="1">CBS 122367</strain>
    </source>
</reference>
<dbReference type="AlphaFoldDB" id="A0A6G1JG57"/>
<dbReference type="OrthoDB" id="4738875at2759"/>
<evidence type="ECO:0000313" key="1">
    <source>
        <dbReference type="EMBL" id="KAF2689123.1"/>
    </source>
</evidence>
<organism evidence="1 2">
    <name type="scientific">Lentithecium fluviatile CBS 122367</name>
    <dbReference type="NCBI Taxonomy" id="1168545"/>
    <lineage>
        <taxon>Eukaryota</taxon>
        <taxon>Fungi</taxon>
        <taxon>Dikarya</taxon>
        <taxon>Ascomycota</taxon>
        <taxon>Pezizomycotina</taxon>
        <taxon>Dothideomycetes</taxon>
        <taxon>Pleosporomycetidae</taxon>
        <taxon>Pleosporales</taxon>
        <taxon>Massarineae</taxon>
        <taxon>Lentitheciaceae</taxon>
        <taxon>Lentithecium</taxon>
    </lineage>
</organism>
<dbReference type="EMBL" id="MU005572">
    <property type="protein sequence ID" value="KAF2689123.1"/>
    <property type="molecule type" value="Genomic_DNA"/>
</dbReference>
<dbReference type="Proteomes" id="UP000799291">
    <property type="component" value="Unassembled WGS sequence"/>
</dbReference>
<gene>
    <name evidence="1" type="ORF">K458DRAFT_413425</name>
</gene>
<protein>
    <submittedName>
        <fullName evidence="1">Uncharacterized protein</fullName>
    </submittedName>
</protein>